<evidence type="ECO:0000256" key="5">
    <source>
        <dbReference type="ARBA" id="ARBA00022840"/>
    </source>
</evidence>
<reference evidence="8 9" key="1">
    <citation type="submission" date="2020-08" db="EMBL/GenBank/DDBJ databases">
        <title>Genomic Encyclopedia of Type Strains, Phase IV (KMG-IV): sequencing the most valuable type-strain genomes for metagenomic binning, comparative biology and taxonomic classification.</title>
        <authorList>
            <person name="Goeker M."/>
        </authorList>
    </citation>
    <scope>NUCLEOTIDE SEQUENCE [LARGE SCALE GENOMIC DNA]</scope>
    <source>
        <strain evidence="8 9">DSM 24696</strain>
    </source>
</reference>
<dbReference type="PIRSF" id="PIRSF000705">
    <property type="entry name" value="DNK"/>
    <property type="match status" value="1"/>
</dbReference>
<dbReference type="InterPro" id="IPR050566">
    <property type="entry name" value="Deoxyribonucleoside_kinase"/>
</dbReference>
<accession>A0A840QQL4</accession>
<gene>
    <name evidence="8" type="ORF">HNQ41_001810</name>
</gene>
<evidence type="ECO:0000313" key="8">
    <source>
        <dbReference type="EMBL" id="MBB5173621.1"/>
    </source>
</evidence>
<dbReference type="EMBL" id="JACHHB010000007">
    <property type="protein sequence ID" value="MBB5173621.1"/>
    <property type="molecule type" value="Genomic_DNA"/>
</dbReference>
<sequence length="224" mass="26305">MNTPPFISVEGPIGVGKTSLATKISERLNIYLLKEIVEENPFLGKFYEDIDEWSFQTEMFFLCNRYKQLEDIERYVLQQGKMVVSDYHVFKNLIFAEQTLQQKHAEKYRQIYNIITGDLPRPNVIIYLNASLSTLLERIEQRGRAIEKPMDPNYLKQLSDDYETFMNVFRQKHPHIPVLSYDGDQLDFIARQNDLETILDDLIQVLKKQFPGFDLPKQNGVNFS</sequence>
<dbReference type="EC" id="2.7.1.113" evidence="8"/>
<keyword evidence="9" id="KW-1185">Reference proteome</keyword>
<comment type="similarity">
    <text evidence="1">Belongs to the DCK/DGK family.</text>
</comment>
<evidence type="ECO:0000256" key="6">
    <source>
        <dbReference type="PIRSR" id="PIRSR000705-3"/>
    </source>
</evidence>
<name>A0A840QQL4_9BACI</name>
<keyword evidence="4 8" id="KW-0418">Kinase</keyword>
<keyword evidence="2 8" id="KW-0808">Transferase</keyword>
<dbReference type="Proteomes" id="UP000551878">
    <property type="component" value="Unassembled WGS sequence"/>
</dbReference>
<evidence type="ECO:0000256" key="2">
    <source>
        <dbReference type="ARBA" id="ARBA00022679"/>
    </source>
</evidence>
<dbReference type="InterPro" id="IPR027417">
    <property type="entry name" value="P-loop_NTPase"/>
</dbReference>
<organism evidence="8 9">
    <name type="scientific">Texcoconibacillus texcoconensis</name>
    <dbReference type="NCBI Taxonomy" id="1095777"/>
    <lineage>
        <taxon>Bacteria</taxon>
        <taxon>Bacillati</taxon>
        <taxon>Bacillota</taxon>
        <taxon>Bacilli</taxon>
        <taxon>Bacillales</taxon>
        <taxon>Bacillaceae</taxon>
        <taxon>Texcoconibacillus</taxon>
    </lineage>
</organism>
<comment type="caution">
    <text evidence="8">The sequence shown here is derived from an EMBL/GenBank/DDBJ whole genome shotgun (WGS) entry which is preliminary data.</text>
</comment>
<evidence type="ECO:0000313" key="9">
    <source>
        <dbReference type="Proteomes" id="UP000551878"/>
    </source>
</evidence>
<evidence type="ECO:0000256" key="3">
    <source>
        <dbReference type="ARBA" id="ARBA00022741"/>
    </source>
</evidence>
<dbReference type="GO" id="GO:0005524">
    <property type="term" value="F:ATP binding"/>
    <property type="evidence" value="ECO:0007669"/>
    <property type="project" value="UniProtKB-KW"/>
</dbReference>
<dbReference type="RefSeq" id="WP_184664070.1">
    <property type="nucleotide sequence ID" value="NZ_JACHHB010000007.1"/>
</dbReference>
<dbReference type="PANTHER" id="PTHR10513:SF46">
    <property type="entry name" value="DEOXYGUANOSINE KINASE"/>
    <property type="match status" value="1"/>
</dbReference>
<dbReference type="GO" id="GO:0004138">
    <property type="term" value="F:deoxyguanosine kinase activity"/>
    <property type="evidence" value="ECO:0007669"/>
    <property type="project" value="UniProtKB-EC"/>
</dbReference>
<dbReference type="Pfam" id="PF01712">
    <property type="entry name" value="dNK"/>
    <property type="match status" value="1"/>
</dbReference>
<dbReference type="Gene3D" id="3.40.50.300">
    <property type="entry name" value="P-loop containing nucleotide triphosphate hydrolases"/>
    <property type="match status" value="1"/>
</dbReference>
<feature type="binding site" evidence="6">
    <location>
        <begin position="11"/>
        <end position="19"/>
    </location>
    <ligand>
        <name>ATP</name>
        <dbReference type="ChEBI" id="CHEBI:30616"/>
    </ligand>
</feature>
<feature type="domain" description="Deoxynucleoside kinase" evidence="7">
    <location>
        <begin position="7"/>
        <end position="202"/>
    </location>
</feature>
<dbReference type="SUPFAM" id="SSF52540">
    <property type="entry name" value="P-loop containing nucleoside triphosphate hydrolases"/>
    <property type="match status" value="1"/>
</dbReference>
<dbReference type="FunFam" id="3.40.50.300:FF:000659">
    <property type="entry name" value="Deoxyguanosine kinase"/>
    <property type="match status" value="1"/>
</dbReference>
<dbReference type="CDD" id="cd01673">
    <property type="entry name" value="dNK"/>
    <property type="match status" value="1"/>
</dbReference>
<feature type="binding site" evidence="6">
    <location>
        <begin position="186"/>
        <end position="188"/>
    </location>
    <ligand>
        <name>ATP</name>
        <dbReference type="ChEBI" id="CHEBI:30616"/>
    </ligand>
</feature>
<dbReference type="AlphaFoldDB" id="A0A840QQL4"/>
<dbReference type="GO" id="GO:0005737">
    <property type="term" value="C:cytoplasm"/>
    <property type="evidence" value="ECO:0007669"/>
    <property type="project" value="TreeGrafter"/>
</dbReference>
<evidence type="ECO:0000256" key="4">
    <source>
        <dbReference type="ARBA" id="ARBA00022777"/>
    </source>
</evidence>
<dbReference type="PANTHER" id="PTHR10513">
    <property type="entry name" value="DEOXYNUCLEOSIDE KINASE"/>
    <property type="match status" value="1"/>
</dbReference>
<keyword evidence="5 6" id="KW-0067">ATP-binding</keyword>
<feature type="binding site" evidence="6">
    <location>
        <begin position="138"/>
        <end position="142"/>
    </location>
    <ligand>
        <name>ATP</name>
        <dbReference type="ChEBI" id="CHEBI:30616"/>
    </ligand>
</feature>
<dbReference type="InterPro" id="IPR031314">
    <property type="entry name" value="DNK_dom"/>
</dbReference>
<keyword evidence="3 6" id="KW-0547">Nucleotide-binding</keyword>
<protein>
    <submittedName>
        <fullName evidence="8">Deoxyguanosine kinase</fullName>
        <ecNumber evidence="8">2.7.1.113</ecNumber>
    </submittedName>
</protein>
<dbReference type="InterPro" id="IPR002624">
    <property type="entry name" value="DCK/DGK"/>
</dbReference>
<proteinExistence type="inferred from homology"/>
<evidence type="ECO:0000256" key="1">
    <source>
        <dbReference type="ARBA" id="ARBA00007420"/>
    </source>
</evidence>
<evidence type="ECO:0000259" key="7">
    <source>
        <dbReference type="Pfam" id="PF01712"/>
    </source>
</evidence>